<dbReference type="InterPro" id="IPR029031">
    <property type="entry name" value="Gingipain_N_sf"/>
</dbReference>
<evidence type="ECO:0000256" key="1">
    <source>
        <dbReference type="ARBA" id="ARBA00022729"/>
    </source>
</evidence>
<sequence>FIPSMKIQTVGWGASSSDFWYSCVDGDDLNPEFSIGRLPASDTEEMQIMVDKTISQHMQGDRFWHNNQLFIAGYETTFKEQSETLLGDVVRNGHFPRRLYIDVTSEAGPYYGSTETVLNYLETGMSYVNFLGHGGGAVWGDRSIMTLDALDYLFNTGKPPFVTSMTCFTGDVTNPNSLGRRMVAHENGGAVAWFGSSGVGWIINDFLLLEPLHQYLFSDVDIPIGEMIHAAKVDFLASNTSYPDIAKSQVYQFNLTGDPMLKLKKNNTGDIQFAPPVGDAGNEI</sequence>
<dbReference type="EMBL" id="UINC01152389">
    <property type="protein sequence ID" value="SVD46549.1"/>
    <property type="molecule type" value="Genomic_DNA"/>
</dbReference>
<dbReference type="Gene3D" id="3.40.50.1460">
    <property type="match status" value="1"/>
</dbReference>
<dbReference type="InterPro" id="IPR001769">
    <property type="entry name" value="Gingipain"/>
</dbReference>
<accession>A0A382VJ49</accession>
<gene>
    <name evidence="3" type="ORF">METZ01_LOCUS399403</name>
</gene>
<evidence type="ECO:0000259" key="2">
    <source>
        <dbReference type="Pfam" id="PF01364"/>
    </source>
</evidence>
<reference evidence="3" key="1">
    <citation type="submission" date="2018-05" db="EMBL/GenBank/DDBJ databases">
        <authorList>
            <person name="Lanie J.A."/>
            <person name="Ng W.-L."/>
            <person name="Kazmierczak K.M."/>
            <person name="Andrzejewski T.M."/>
            <person name="Davidsen T.M."/>
            <person name="Wayne K.J."/>
            <person name="Tettelin H."/>
            <person name="Glass J.I."/>
            <person name="Rusch D."/>
            <person name="Podicherti R."/>
            <person name="Tsui H.-C.T."/>
            <person name="Winkler M.E."/>
        </authorList>
    </citation>
    <scope>NUCLEOTIDE SEQUENCE</scope>
</reference>
<dbReference type="Pfam" id="PF01364">
    <property type="entry name" value="Peptidase_C25"/>
    <property type="match status" value="1"/>
</dbReference>
<name>A0A382VJ49_9ZZZZ</name>
<dbReference type="InterPro" id="IPR029030">
    <property type="entry name" value="Caspase-like_dom_sf"/>
</dbReference>
<protein>
    <recommendedName>
        <fullName evidence="2">Gingipain domain-containing protein</fullName>
    </recommendedName>
</protein>
<organism evidence="3">
    <name type="scientific">marine metagenome</name>
    <dbReference type="NCBI Taxonomy" id="408172"/>
    <lineage>
        <taxon>unclassified sequences</taxon>
        <taxon>metagenomes</taxon>
        <taxon>ecological metagenomes</taxon>
    </lineage>
</organism>
<feature type="domain" description="Gingipain" evidence="2">
    <location>
        <begin position="2"/>
        <end position="263"/>
    </location>
</feature>
<dbReference type="SUPFAM" id="SSF52129">
    <property type="entry name" value="Caspase-like"/>
    <property type="match status" value="1"/>
</dbReference>
<proteinExistence type="predicted"/>
<keyword evidence="1" id="KW-0732">Signal</keyword>
<dbReference type="Gene3D" id="3.40.50.10390">
    <property type="entry name" value="Gingipain r, domain 1"/>
    <property type="match status" value="1"/>
</dbReference>
<evidence type="ECO:0000313" key="3">
    <source>
        <dbReference type="EMBL" id="SVD46549.1"/>
    </source>
</evidence>
<feature type="non-terminal residue" evidence="3">
    <location>
        <position position="284"/>
    </location>
</feature>
<dbReference type="AlphaFoldDB" id="A0A382VJ49"/>
<dbReference type="GO" id="GO:0006508">
    <property type="term" value="P:proteolysis"/>
    <property type="evidence" value="ECO:0007669"/>
    <property type="project" value="InterPro"/>
</dbReference>
<feature type="non-terminal residue" evidence="3">
    <location>
        <position position="1"/>
    </location>
</feature>
<dbReference type="GO" id="GO:0008234">
    <property type="term" value="F:cysteine-type peptidase activity"/>
    <property type="evidence" value="ECO:0007669"/>
    <property type="project" value="InterPro"/>
</dbReference>